<accession>A0A3L6P9P9</accession>
<evidence type="ECO:0000313" key="2">
    <source>
        <dbReference type="Proteomes" id="UP000275267"/>
    </source>
</evidence>
<proteinExistence type="predicted"/>
<dbReference type="EMBL" id="PQIB02000144">
    <property type="protein sequence ID" value="RLM52769.1"/>
    <property type="molecule type" value="Genomic_DNA"/>
</dbReference>
<keyword evidence="2" id="KW-1185">Reference proteome</keyword>
<name>A0A3L6P9P9_PANMI</name>
<reference evidence="2" key="1">
    <citation type="journal article" date="2019" name="Nat. Commun.">
        <title>The genome of broomcorn millet.</title>
        <authorList>
            <person name="Zou C."/>
            <person name="Miki D."/>
            <person name="Li D."/>
            <person name="Tang Q."/>
            <person name="Xiao L."/>
            <person name="Rajput S."/>
            <person name="Deng P."/>
            <person name="Jia W."/>
            <person name="Huang R."/>
            <person name="Zhang M."/>
            <person name="Sun Y."/>
            <person name="Hu J."/>
            <person name="Fu X."/>
            <person name="Schnable P.S."/>
            <person name="Li F."/>
            <person name="Zhang H."/>
            <person name="Feng B."/>
            <person name="Zhu X."/>
            <person name="Liu R."/>
            <person name="Schnable J.C."/>
            <person name="Zhu J.-K."/>
            <person name="Zhang H."/>
        </authorList>
    </citation>
    <scope>NUCLEOTIDE SEQUENCE [LARGE SCALE GENOMIC DNA]</scope>
</reference>
<protein>
    <submittedName>
        <fullName evidence="1">Uncharacterized protein</fullName>
    </submittedName>
</protein>
<evidence type="ECO:0000313" key="1">
    <source>
        <dbReference type="EMBL" id="RLM52769.1"/>
    </source>
</evidence>
<sequence length="169" mass="18112">MLHYHLAVNLCLPLQSESHAPPTRSRSGRPIDNHHQYTVYPLIGFHAPSIRDISTGRSRRAPKRPTPKISIRRMRARIESAGQTTIASAEVSRIRSASQMAAASAETPRVGSADQMGVIRAETPDPSPPPVVETADPQVAAEAGAAAASLLVEAVQVTLFISCTPQVFC</sequence>
<comment type="caution">
    <text evidence="1">The sequence shown here is derived from an EMBL/GenBank/DDBJ whole genome shotgun (WGS) entry which is preliminary data.</text>
</comment>
<dbReference type="Proteomes" id="UP000275267">
    <property type="component" value="Unassembled WGS sequence"/>
</dbReference>
<organism evidence="1 2">
    <name type="scientific">Panicum miliaceum</name>
    <name type="common">Proso millet</name>
    <name type="synonym">Broomcorn millet</name>
    <dbReference type="NCBI Taxonomy" id="4540"/>
    <lineage>
        <taxon>Eukaryota</taxon>
        <taxon>Viridiplantae</taxon>
        <taxon>Streptophyta</taxon>
        <taxon>Embryophyta</taxon>
        <taxon>Tracheophyta</taxon>
        <taxon>Spermatophyta</taxon>
        <taxon>Magnoliopsida</taxon>
        <taxon>Liliopsida</taxon>
        <taxon>Poales</taxon>
        <taxon>Poaceae</taxon>
        <taxon>PACMAD clade</taxon>
        <taxon>Panicoideae</taxon>
        <taxon>Panicodae</taxon>
        <taxon>Paniceae</taxon>
        <taxon>Panicinae</taxon>
        <taxon>Panicum</taxon>
        <taxon>Panicum sect. Panicum</taxon>
    </lineage>
</organism>
<dbReference type="AlphaFoldDB" id="A0A3L6P9P9"/>
<gene>
    <name evidence="1" type="ORF">C2845_PMPSC050005</name>
</gene>